<accession>A0A3L6TE34</accession>
<reference evidence="3" key="1">
    <citation type="journal article" date="2019" name="Nat. Commun.">
        <title>The genome of broomcorn millet.</title>
        <authorList>
            <person name="Zou C."/>
            <person name="Miki D."/>
            <person name="Li D."/>
            <person name="Tang Q."/>
            <person name="Xiao L."/>
            <person name="Rajput S."/>
            <person name="Deng P."/>
            <person name="Jia W."/>
            <person name="Huang R."/>
            <person name="Zhang M."/>
            <person name="Sun Y."/>
            <person name="Hu J."/>
            <person name="Fu X."/>
            <person name="Schnable P.S."/>
            <person name="Li F."/>
            <person name="Zhang H."/>
            <person name="Feng B."/>
            <person name="Zhu X."/>
            <person name="Liu R."/>
            <person name="Schnable J.C."/>
            <person name="Zhu J.-K."/>
            <person name="Zhang H."/>
        </authorList>
    </citation>
    <scope>NUCLEOTIDE SEQUENCE [LARGE SCALE GENOMIC DNA]</scope>
</reference>
<name>A0A3L6TE34_PANMI</name>
<evidence type="ECO:0000313" key="2">
    <source>
        <dbReference type="EMBL" id="RLN36442.1"/>
    </source>
</evidence>
<dbReference type="Pfam" id="PF12776">
    <property type="entry name" value="Myb_DNA-bind_3"/>
    <property type="match status" value="1"/>
</dbReference>
<dbReference type="Proteomes" id="UP000275267">
    <property type="component" value="Unassembled WGS sequence"/>
</dbReference>
<proteinExistence type="predicted"/>
<gene>
    <name evidence="2" type="ORF">C2845_PM03G03820</name>
</gene>
<sequence>MARDIAHFDLVEELDAADAAAQDGVQPGAGGQAAAGAGGQAAGAVVQQARAAMRWTNAMSSFVLRRMCQLISIGARTDKGFKEVHLNQVAKALQEFSSNEVIGTQVYNHLRKWRQRWIRLTKLRELSGAQWDEGTYMITLEEEHYKGHAKAHPKDADLLDKPIENYQQMQIIFAMGRQQQVFHGV</sequence>
<protein>
    <recommendedName>
        <fullName evidence="1">Myb/SANT-like domain-containing protein</fullName>
    </recommendedName>
</protein>
<feature type="domain" description="Myb/SANT-like" evidence="1">
    <location>
        <begin position="54"/>
        <end position="144"/>
    </location>
</feature>
<evidence type="ECO:0000313" key="3">
    <source>
        <dbReference type="Proteomes" id="UP000275267"/>
    </source>
</evidence>
<dbReference type="STRING" id="4540.A0A3L6TE34"/>
<organism evidence="2 3">
    <name type="scientific">Panicum miliaceum</name>
    <name type="common">Proso millet</name>
    <name type="synonym">Broomcorn millet</name>
    <dbReference type="NCBI Taxonomy" id="4540"/>
    <lineage>
        <taxon>Eukaryota</taxon>
        <taxon>Viridiplantae</taxon>
        <taxon>Streptophyta</taxon>
        <taxon>Embryophyta</taxon>
        <taxon>Tracheophyta</taxon>
        <taxon>Spermatophyta</taxon>
        <taxon>Magnoliopsida</taxon>
        <taxon>Liliopsida</taxon>
        <taxon>Poales</taxon>
        <taxon>Poaceae</taxon>
        <taxon>PACMAD clade</taxon>
        <taxon>Panicoideae</taxon>
        <taxon>Panicodae</taxon>
        <taxon>Paniceae</taxon>
        <taxon>Panicinae</taxon>
        <taxon>Panicum</taxon>
        <taxon>Panicum sect. Panicum</taxon>
    </lineage>
</organism>
<keyword evidence="3" id="KW-1185">Reference proteome</keyword>
<dbReference type="InterPro" id="IPR024752">
    <property type="entry name" value="Myb/SANT-like_dom"/>
</dbReference>
<comment type="caution">
    <text evidence="2">The sequence shown here is derived from an EMBL/GenBank/DDBJ whole genome shotgun (WGS) entry which is preliminary data.</text>
</comment>
<dbReference type="PANTHER" id="PTHR47127">
    <property type="entry name" value="10A19I.15"/>
    <property type="match status" value="1"/>
</dbReference>
<dbReference type="EMBL" id="PQIB02000002">
    <property type="protein sequence ID" value="RLN36442.1"/>
    <property type="molecule type" value="Genomic_DNA"/>
</dbReference>
<dbReference type="AlphaFoldDB" id="A0A3L6TE34"/>
<evidence type="ECO:0000259" key="1">
    <source>
        <dbReference type="Pfam" id="PF12776"/>
    </source>
</evidence>
<dbReference type="OrthoDB" id="686674at2759"/>